<dbReference type="RefSeq" id="XP_067486490.1">
    <property type="nucleotide sequence ID" value="XM_067638619.1"/>
</dbReference>
<accession>A0A436ZQ05</accession>
<gene>
    <name evidence="2" type="ORF">DFL_008829</name>
</gene>
<dbReference type="GeneID" id="93591140"/>
<feature type="region of interest" description="Disordered" evidence="1">
    <location>
        <begin position="735"/>
        <end position="801"/>
    </location>
</feature>
<keyword evidence="3" id="KW-1185">Reference proteome</keyword>
<feature type="compositionally biased region" description="Basic and acidic residues" evidence="1">
    <location>
        <begin position="289"/>
        <end position="304"/>
    </location>
</feature>
<feature type="compositionally biased region" description="Basic and acidic residues" evidence="1">
    <location>
        <begin position="576"/>
        <end position="588"/>
    </location>
</feature>
<evidence type="ECO:0000313" key="2">
    <source>
        <dbReference type="EMBL" id="RVD80946.1"/>
    </source>
</evidence>
<feature type="compositionally biased region" description="Basic residues" evidence="1">
    <location>
        <begin position="244"/>
        <end position="254"/>
    </location>
</feature>
<dbReference type="STRING" id="97331.A0A436ZQ05"/>
<feature type="compositionally biased region" description="Pro residues" evidence="1">
    <location>
        <begin position="367"/>
        <end position="377"/>
    </location>
</feature>
<feature type="region of interest" description="Disordered" evidence="1">
    <location>
        <begin position="1"/>
        <end position="460"/>
    </location>
</feature>
<evidence type="ECO:0000256" key="1">
    <source>
        <dbReference type="SAM" id="MobiDB-lite"/>
    </source>
</evidence>
<dbReference type="OrthoDB" id="2148418at2759"/>
<feature type="compositionally biased region" description="Acidic residues" evidence="1">
    <location>
        <begin position="500"/>
        <end position="511"/>
    </location>
</feature>
<feature type="compositionally biased region" description="Low complexity" evidence="1">
    <location>
        <begin position="265"/>
        <end position="276"/>
    </location>
</feature>
<feature type="compositionally biased region" description="Basic and acidic residues" evidence="1">
    <location>
        <begin position="312"/>
        <end position="325"/>
    </location>
</feature>
<dbReference type="EMBL" id="SAEB01000012">
    <property type="protein sequence ID" value="RVD80946.1"/>
    <property type="molecule type" value="Genomic_DNA"/>
</dbReference>
<protein>
    <submittedName>
        <fullName evidence="2">Uncharacterized protein</fullName>
    </submittedName>
</protein>
<dbReference type="Proteomes" id="UP000283090">
    <property type="component" value="Unassembled WGS sequence"/>
</dbReference>
<feature type="compositionally biased region" description="Low complexity" evidence="1">
    <location>
        <begin position="354"/>
        <end position="366"/>
    </location>
</feature>
<dbReference type="AlphaFoldDB" id="A0A436ZQ05"/>
<name>A0A436ZQ05_ARTFL</name>
<evidence type="ECO:0000313" key="3">
    <source>
        <dbReference type="Proteomes" id="UP000283090"/>
    </source>
</evidence>
<feature type="region of interest" description="Disordered" evidence="1">
    <location>
        <begin position="497"/>
        <end position="559"/>
    </location>
</feature>
<feature type="compositionally biased region" description="Low complexity" evidence="1">
    <location>
        <begin position="79"/>
        <end position="103"/>
    </location>
</feature>
<feature type="compositionally biased region" description="Acidic residues" evidence="1">
    <location>
        <begin position="398"/>
        <end position="423"/>
    </location>
</feature>
<feature type="region of interest" description="Disordered" evidence="1">
    <location>
        <begin position="571"/>
        <end position="643"/>
    </location>
</feature>
<comment type="caution">
    <text evidence="2">The sequence shown here is derived from an EMBL/GenBank/DDBJ whole genome shotgun (WGS) entry which is preliminary data.</text>
</comment>
<organism evidence="2 3">
    <name type="scientific">Arthrobotrys flagrans</name>
    <name type="common">Nematode-trapping fungus</name>
    <name type="synonym">Trichothecium flagrans</name>
    <dbReference type="NCBI Taxonomy" id="97331"/>
    <lineage>
        <taxon>Eukaryota</taxon>
        <taxon>Fungi</taxon>
        <taxon>Dikarya</taxon>
        <taxon>Ascomycota</taxon>
        <taxon>Pezizomycotina</taxon>
        <taxon>Orbiliomycetes</taxon>
        <taxon>Orbiliales</taxon>
        <taxon>Orbiliaceae</taxon>
        <taxon>Arthrobotrys</taxon>
    </lineage>
</organism>
<dbReference type="VEuPathDB" id="FungiDB:DFL_008829"/>
<feature type="compositionally biased region" description="Polar residues" evidence="1">
    <location>
        <begin position="180"/>
        <end position="189"/>
    </location>
</feature>
<feature type="compositionally biased region" description="Acidic residues" evidence="1">
    <location>
        <begin position="735"/>
        <end position="746"/>
    </location>
</feature>
<feature type="compositionally biased region" description="Polar residues" evidence="1">
    <location>
        <begin position="202"/>
        <end position="220"/>
    </location>
</feature>
<proteinExistence type="predicted"/>
<feature type="compositionally biased region" description="Acidic residues" evidence="1">
    <location>
        <begin position="430"/>
        <end position="439"/>
    </location>
</feature>
<feature type="compositionally biased region" description="Low complexity" evidence="1">
    <location>
        <begin position="149"/>
        <end position="162"/>
    </location>
</feature>
<reference evidence="2 3" key="1">
    <citation type="submission" date="2019-01" db="EMBL/GenBank/DDBJ databases">
        <title>Intercellular communication is required for trap formation in the nematode-trapping fungus Duddingtonia flagrans.</title>
        <authorList>
            <person name="Youssar L."/>
            <person name="Wernet V."/>
            <person name="Hensel N."/>
            <person name="Hildebrandt H.-G."/>
            <person name="Fischer R."/>
        </authorList>
    </citation>
    <scope>NUCLEOTIDE SEQUENCE [LARGE SCALE GENOMIC DNA]</scope>
    <source>
        <strain evidence="2 3">CBS H-5679</strain>
    </source>
</reference>
<sequence length="951" mass="103910">MPPKRKQTVPADEPSGTIVNPTSSRRRGNRALPEQELPSRRSQRSRGTVAATEAVASDVPEQQQKQHTVPVARPRRGKAAATSAATQQQPEPVVEAAPPPTRTRATRSTKTKAKDEAAEEVDQAIEQTRPSTEKTKKQTRKKKVPVPPSTRASRSRSNSATSIQSQENEAGEEKTEAIEQQHSVETQENQTRKRKAPVPPSTRASRGRNNSFTSIQSQEYNVGPTAGQEQNDDDVEFVPTTRKMTAKGSRKKAKTASSQETGSLVEATTEAAVAEASRPTRSTRSKAPLAKEKETEKPDTEVSKRPTRSYKRATEHSTDVADHQPRTKRQKVQSDQETTQAPKRRQGRAPQARPIAAPELPALVAPTTPPPPPPSPPQAAVAPVELQAQTPLTIEPAEQVDEEGVEALEEPVIAEEEGAEEGEEGKGMDEEAGEVESEGSGEQGAQYARPGDEDLTLTGSERGLYRGVDHVYHLSDSDLSITTSEVAFLEGREEVVMEEEKGEGEGGETPEEGAAINAGHTAQDGASPDEAESAAGSIVPQTPTRSAWGPWGHLKHQPKLSSPLKSYCITAQYSPPKEDTPVRERRVSENGIISLSGDPSPLRSEELLGRDFNTPVGSPSQLSPRMRPTPGPRRRARSRSVCGSSPLKNAVDFALDAEREPKIASPLARLVSDYDPSQDISELRIEEVPMTPTTEEPTAQEISELRIEEILMTPTTEEPVGNILDDVLEEQLLEDCDAVGSDESDDGIAAAPTQRPSQGFDGAGSPPEKPKRRSRLPVPKAIENLPSSPSSTRLKRVSQTKSLSDRELLKVTARNTTRNAIYKNAKFERKVIRTTRQRPPSPTRDTQSAAAEWARQLRQRVFEETGVALGPGDEFGYVPPQVSRSAKKVKWHERLEHVLDEEERAGFYTGKGILAPERVRRDSGTIHEITIQKILYEGEKDILDDGFEEGF</sequence>